<dbReference type="RefSeq" id="WP_187241370.1">
    <property type="nucleotide sequence ID" value="NZ_BAAAOK010000011.1"/>
</dbReference>
<reference evidence="2 3" key="1">
    <citation type="submission" date="2020-06" db="EMBL/GenBank/DDBJ databases">
        <title>Actinomadura xiongansis sp. nov., isolated from soil of Baiyangdian.</title>
        <authorList>
            <person name="Zhang X."/>
        </authorList>
    </citation>
    <scope>NUCLEOTIDE SEQUENCE [LARGE SCALE GENOMIC DNA]</scope>
    <source>
        <strain evidence="2 3">HBUM206468</strain>
    </source>
</reference>
<keyword evidence="2" id="KW-0418">Kinase</keyword>
<dbReference type="PROSITE" id="PS00108">
    <property type="entry name" value="PROTEIN_KINASE_ST"/>
    <property type="match status" value="1"/>
</dbReference>
<evidence type="ECO:0000313" key="2">
    <source>
        <dbReference type="EMBL" id="MBC6464460.1"/>
    </source>
</evidence>
<dbReference type="SUPFAM" id="SSF56112">
    <property type="entry name" value="Protein kinase-like (PK-like)"/>
    <property type="match status" value="1"/>
</dbReference>
<dbReference type="GO" id="GO:0004674">
    <property type="term" value="F:protein serine/threonine kinase activity"/>
    <property type="evidence" value="ECO:0007669"/>
    <property type="project" value="UniProtKB-KW"/>
</dbReference>
<evidence type="ECO:0000259" key="1">
    <source>
        <dbReference type="PROSITE" id="PS50011"/>
    </source>
</evidence>
<dbReference type="InterPro" id="IPR008271">
    <property type="entry name" value="Ser/Thr_kinase_AS"/>
</dbReference>
<dbReference type="Gene3D" id="3.30.200.20">
    <property type="entry name" value="Phosphorylase Kinase, domain 1"/>
    <property type="match status" value="1"/>
</dbReference>
<sequence>MADWRLAGFIENRELGRGAQGRVVLAQHMESRTPVAIKYLAQSSPQAIEGLRTEAQMLGRLTSPYVARLYQFVASEHGAAIVMEAINGTSLKEVLNRHGALSPEAALTVLKGSLLGLAAAHDLGVVHRDYKPANVMVQGDGLSKLVDFGVAVLAGQGSFAGTPAYMAPEQWRGEAATPATDVYAATCVFVECVTGRRPYAGVEQVALMNKHLTAQVDVQEVPEPLRPLVLQGMAKSPWQRPAGAAAFVAELESAAIAAYGIGWEQRGVRALAAAAVALAALFPLSALMVTPGATTAGAGAGGAAGAGGGAGTGAAGATAGKGFLATAGGKGVLGVAGAAVIATTAGVVLYATAENAPPPPPVAIVNVASENQRITSPSVLVQNAQYVTVRGLRDPALERRINLVLRAPLDRLIEIGRASAGQNAAGCAGRPTQVSTVAQTGLRGPRLLSVRYQLRSDWCQQADGSPGGEVVNVDLRTGRRLTATDIFLPGTLTSAGVSKLQARVAQRVGQGRVWSQCSPDGQFTKADFFSVTSDSDNPAMRTAPPRLSAFFASSEFQLAWLHPGSDGCGDLTFGGSYAEVRDVLQPGIASLLPTAPSPTRS</sequence>
<evidence type="ECO:0000313" key="3">
    <source>
        <dbReference type="Proteomes" id="UP000805614"/>
    </source>
</evidence>
<gene>
    <name evidence="2" type="ORF">HKK74_02960</name>
</gene>
<keyword evidence="2" id="KW-0808">Transferase</keyword>
<dbReference type="PROSITE" id="PS50011">
    <property type="entry name" value="PROTEIN_KINASE_DOM"/>
    <property type="match status" value="1"/>
</dbReference>
<dbReference type="Pfam" id="PF00069">
    <property type="entry name" value="Pkinase"/>
    <property type="match status" value="1"/>
</dbReference>
<protein>
    <submittedName>
        <fullName evidence="2">Serine/threonine protein kinase</fullName>
    </submittedName>
</protein>
<dbReference type="InterPro" id="IPR011009">
    <property type="entry name" value="Kinase-like_dom_sf"/>
</dbReference>
<organism evidence="2 3">
    <name type="scientific">Actinomadura alba</name>
    <dbReference type="NCBI Taxonomy" id="406431"/>
    <lineage>
        <taxon>Bacteria</taxon>
        <taxon>Bacillati</taxon>
        <taxon>Actinomycetota</taxon>
        <taxon>Actinomycetes</taxon>
        <taxon>Streptosporangiales</taxon>
        <taxon>Thermomonosporaceae</taxon>
        <taxon>Actinomadura</taxon>
    </lineage>
</organism>
<keyword evidence="2" id="KW-0723">Serine/threonine-protein kinase</keyword>
<dbReference type="PANTHER" id="PTHR24361">
    <property type="entry name" value="MITOGEN-ACTIVATED KINASE KINASE KINASE"/>
    <property type="match status" value="1"/>
</dbReference>
<feature type="domain" description="Protein kinase" evidence="1">
    <location>
        <begin position="9"/>
        <end position="256"/>
    </location>
</feature>
<name>A0ABR7LI60_9ACTN</name>
<dbReference type="Proteomes" id="UP000805614">
    <property type="component" value="Unassembled WGS sequence"/>
</dbReference>
<dbReference type="InterPro" id="IPR000719">
    <property type="entry name" value="Prot_kinase_dom"/>
</dbReference>
<dbReference type="Gene3D" id="1.10.510.10">
    <property type="entry name" value="Transferase(Phosphotransferase) domain 1"/>
    <property type="match status" value="1"/>
</dbReference>
<dbReference type="EMBL" id="JABVEC010000001">
    <property type="protein sequence ID" value="MBC6464460.1"/>
    <property type="molecule type" value="Genomic_DNA"/>
</dbReference>
<accession>A0ABR7LI60</accession>
<keyword evidence="3" id="KW-1185">Reference proteome</keyword>
<dbReference type="InterPro" id="IPR053235">
    <property type="entry name" value="Ser_Thr_kinase"/>
</dbReference>
<proteinExistence type="predicted"/>
<dbReference type="CDD" id="cd14014">
    <property type="entry name" value="STKc_PknB_like"/>
    <property type="match status" value="1"/>
</dbReference>
<comment type="caution">
    <text evidence="2">The sequence shown here is derived from an EMBL/GenBank/DDBJ whole genome shotgun (WGS) entry which is preliminary data.</text>
</comment>